<dbReference type="RefSeq" id="WP_072961977.1">
    <property type="nucleotide sequence ID" value="NZ_FQUH01000019.1"/>
</dbReference>
<reference evidence="2" key="1">
    <citation type="submission" date="2016-11" db="EMBL/GenBank/DDBJ databases">
        <authorList>
            <person name="Varghese N."/>
            <person name="Submissions S."/>
        </authorList>
    </citation>
    <scope>NUCLEOTIDE SEQUENCE [LARGE SCALE GENOMIC DNA]</scope>
    <source>
        <strain evidence="2">DSM 21264</strain>
    </source>
</reference>
<evidence type="ECO:0000313" key="1">
    <source>
        <dbReference type="EMBL" id="SHF88200.1"/>
    </source>
</evidence>
<accession>A0A1M5F9B5</accession>
<keyword evidence="2" id="KW-1185">Reference proteome</keyword>
<sequence length="86" mass="9210">MTKQVDVDATGWVLISSGKTRGVLENNTGSAMKVRVEDVGVVPPDSEKWGHNLPLGKVFIWEKQSSAVDVYARLVNGDGVAIVTEG</sequence>
<dbReference type="AlphaFoldDB" id="A0A1M5F9B5"/>
<protein>
    <submittedName>
        <fullName evidence="1">Uncharacterized protein</fullName>
    </submittedName>
</protein>
<gene>
    <name evidence="1" type="ORF">SAMN02745781_03405</name>
</gene>
<organism evidence="1 2">
    <name type="scientific">Vibrio gazogenes DSM 21264 = NBRC 103151</name>
    <dbReference type="NCBI Taxonomy" id="1123492"/>
    <lineage>
        <taxon>Bacteria</taxon>
        <taxon>Pseudomonadati</taxon>
        <taxon>Pseudomonadota</taxon>
        <taxon>Gammaproteobacteria</taxon>
        <taxon>Vibrionales</taxon>
        <taxon>Vibrionaceae</taxon>
        <taxon>Vibrio</taxon>
    </lineage>
</organism>
<dbReference type="EMBL" id="FQUH01000019">
    <property type="protein sequence ID" value="SHF88200.1"/>
    <property type="molecule type" value="Genomic_DNA"/>
</dbReference>
<dbReference type="Proteomes" id="UP000184159">
    <property type="component" value="Unassembled WGS sequence"/>
</dbReference>
<evidence type="ECO:0000313" key="2">
    <source>
        <dbReference type="Proteomes" id="UP000184159"/>
    </source>
</evidence>
<name>A0A1M5F9B5_VIBGA</name>
<proteinExistence type="predicted"/>